<sequence>MQIQQHYSQLIDELKMHDQKCLFQKLEGTLAEKLCVKELLKEQVIIYVQKTKEFLLKDMVISFNALIIDNQYIELSKCQFEERVSKPKNNEGVNVIIIKNTAGKEYLITSNSQQSLRIKIYLKKFCVNKNYSGKYRLLEQKNCLPLSQSYKKNNQHFTTLKFEKKQLEENQELQMFHNQLTIMHAFQSIPNVVRVCEDAQRYYILGESMKLQSLESLLLNGFEFKEVPIVSIIFMTLQTIQKYQAKTIYHGNINLQNIFINVNSPTLQIALLFPKYKEHNVKNIEKDIFNVGKLLYQITFYTSRGEISQDINLNLIQSLMDQWSLPNSQRTQYRFLYRVSQLNLLSQLLSPGITVEIALIHQWFVNIKQNLKIEPKQHMSKAFLSTIVEEQEFHMTSSQILDHRVTITQQSYQEYEPDEELYPIRCQLVNITQMIPSKKKHDAVNPSLFRSKTFTNSTMKRDSLTGITKQSSFK</sequence>
<dbReference type="HOGENOM" id="CLU_578064_0_0_1"/>
<dbReference type="InParanoid" id="A0BMZ1"/>
<dbReference type="SUPFAM" id="SSF56112">
    <property type="entry name" value="Protein kinase-like (PK-like)"/>
    <property type="match status" value="1"/>
</dbReference>
<dbReference type="OrthoDB" id="294796at2759"/>
<dbReference type="GeneID" id="5013090"/>
<dbReference type="RefSeq" id="XP_001427306.1">
    <property type="nucleotide sequence ID" value="XM_001427269.1"/>
</dbReference>
<gene>
    <name evidence="1" type="ORF">GSPATT00030545001</name>
</gene>
<dbReference type="Gene3D" id="1.10.510.10">
    <property type="entry name" value="Transferase(Phosphotransferase) domain 1"/>
    <property type="match status" value="1"/>
</dbReference>
<reference evidence="1 2" key="1">
    <citation type="journal article" date="2006" name="Nature">
        <title>Global trends of whole-genome duplications revealed by the ciliate Paramecium tetraurelia.</title>
        <authorList>
            <consortium name="Genoscope"/>
            <person name="Aury J.-M."/>
            <person name="Jaillon O."/>
            <person name="Duret L."/>
            <person name="Noel B."/>
            <person name="Jubin C."/>
            <person name="Porcel B.M."/>
            <person name="Segurens B."/>
            <person name="Daubin V."/>
            <person name="Anthouard V."/>
            <person name="Aiach N."/>
            <person name="Arnaiz O."/>
            <person name="Billaut A."/>
            <person name="Beisson J."/>
            <person name="Blanc I."/>
            <person name="Bouhouche K."/>
            <person name="Camara F."/>
            <person name="Duharcourt S."/>
            <person name="Guigo R."/>
            <person name="Gogendeau D."/>
            <person name="Katinka M."/>
            <person name="Keller A.-M."/>
            <person name="Kissmehl R."/>
            <person name="Klotz C."/>
            <person name="Koll F."/>
            <person name="Le Moue A."/>
            <person name="Lepere C."/>
            <person name="Malinsky S."/>
            <person name="Nowacki M."/>
            <person name="Nowak J.K."/>
            <person name="Plattner H."/>
            <person name="Poulain J."/>
            <person name="Ruiz F."/>
            <person name="Serrano V."/>
            <person name="Zagulski M."/>
            <person name="Dessen P."/>
            <person name="Betermier M."/>
            <person name="Weissenbach J."/>
            <person name="Scarpelli C."/>
            <person name="Schachter V."/>
            <person name="Sperling L."/>
            <person name="Meyer E."/>
            <person name="Cohen J."/>
            <person name="Wincker P."/>
        </authorList>
    </citation>
    <scope>NUCLEOTIDE SEQUENCE [LARGE SCALE GENOMIC DNA]</scope>
    <source>
        <strain evidence="1 2">Stock d4-2</strain>
    </source>
</reference>
<dbReference type="KEGG" id="ptm:GSPATT00030545001"/>
<dbReference type="AlphaFoldDB" id="A0BMZ1"/>
<evidence type="ECO:0000313" key="2">
    <source>
        <dbReference type="Proteomes" id="UP000000600"/>
    </source>
</evidence>
<dbReference type="Proteomes" id="UP000000600">
    <property type="component" value="Unassembled WGS sequence"/>
</dbReference>
<dbReference type="EMBL" id="CT868005">
    <property type="protein sequence ID" value="CAK59908.1"/>
    <property type="molecule type" value="Genomic_DNA"/>
</dbReference>
<dbReference type="Gene3D" id="3.30.200.20">
    <property type="entry name" value="Phosphorylase Kinase, domain 1"/>
    <property type="match status" value="1"/>
</dbReference>
<dbReference type="OMA" id="TIYHGNI"/>
<evidence type="ECO:0000313" key="1">
    <source>
        <dbReference type="EMBL" id="CAK59908.1"/>
    </source>
</evidence>
<organism evidence="1 2">
    <name type="scientific">Paramecium tetraurelia</name>
    <dbReference type="NCBI Taxonomy" id="5888"/>
    <lineage>
        <taxon>Eukaryota</taxon>
        <taxon>Sar</taxon>
        <taxon>Alveolata</taxon>
        <taxon>Ciliophora</taxon>
        <taxon>Intramacronucleata</taxon>
        <taxon>Oligohymenophorea</taxon>
        <taxon>Peniculida</taxon>
        <taxon>Parameciidae</taxon>
        <taxon>Paramecium</taxon>
    </lineage>
</organism>
<evidence type="ECO:0008006" key="3">
    <source>
        <dbReference type="Google" id="ProtNLM"/>
    </source>
</evidence>
<keyword evidence="2" id="KW-1185">Reference proteome</keyword>
<proteinExistence type="predicted"/>
<accession>A0BMZ1</accession>
<name>A0BMZ1_PARTE</name>
<protein>
    <recommendedName>
        <fullName evidence="3">Protein kinase domain-containing protein</fullName>
    </recommendedName>
</protein>
<dbReference type="InterPro" id="IPR011009">
    <property type="entry name" value="Kinase-like_dom_sf"/>
</dbReference>